<evidence type="ECO:0000256" key="18">
    <source>
        <dbReference type="RuleBase" id="RU003403"/>
    </source>
</evidence>
<comment type="catalytic activity">
    <reaction evidence="17 18">
        <text>a ubiquinone + NADH + 5 H(+)(in) = a ubiquinol + NAD(+) + 4 H(+)(out)</text>
        <dbReference type="Rhea" id="RHEA:29091"/>
        <dbReference type="Rhea" id="RHEA-COMP:9565"/>
        <dbReference type="Rhea" id="RHEA-COMP:9566"/>
        <dbReference type="ChEBI" id="CHEBI:15378"/>
        <dbReference type="ChEBI" id="CHEBI:16389"/>
        <dbReference type="ChEBI" id="CHEBI:17976"/>
        <dbReference type="ChEBI" id="CHEBI:57540"/>
        <dbReference type="ChEBI" id="CHEBI:57945"/>
        <dbReference type="EC" id="7.1.1.2"/>
    </reaction>
</comment>
<accession>A0A6M3WE08</accession>
<organism evidence="20">
    <name type="scientific">Nephus reunioni</name>
    <dbReference type="NCBI Taxonomy" id="703268"/>
    <lineage>
        <taxon>Eukaryota</taxon>
        <taxon>Metazoa</taxon>
        <taxon>Ecdysozoa</taxon>
        <taxon>Arthropoda</taxon>
        <taxon>Hexapoda</taxon>
        <taxon>Insecta</taxon>
        <taxon>Pterygota</taxon>
        <taxon>Neoptera</taxon>
        <taxon>Endopterygota</taxon>
        <taxon>Coleoptera</taxon>
        <taxon>Polyphaga</taxon>
        <taxon>Cucujiformia</taxon>
        <taxon>Coccinelloidea</taxon>
        <taxon>Coccinellidae</taxon>
        <taxon>Scymninae</taxon>
        <taxon>Scymnini</taxon>
        <taxon>Nephus</taxon>
    </lineage>
</organism>
<proteinExistence type="inferred from homology"/>
<evidence type="ECO:0000256" key="3">
    <source>
        <dbReference type="ARBA" id="ARBA00007012"/>
    </source>
</evidence>
<evidence type="ECO:0000256" key="4">
    <source>
        <dbReference type="ARBA" id="ARBA00012944"/>
    </source>
</evidence>
<dbReference type="GO" id="GO:0005743">
    <property type="term" value="C:mitochondrial inner membrane"/>
    <property type="evidence" value="ECO:0007669"/>
    <property type="project" value="UniProtKB-SubCell"/>
</dbReference>
<feature type="domain" description="NADH:quinone oxidoreductase/Mrp antiporter transmembrane" evidence="19">
    <location>
        <begin position="22"/>
        <end position="282"/>
    </location>
</feature>
<feature type="transmembrane region" description="Helical" evidence="18">
    <location>
        <begin position="57"/>
        <end position="77"/>
    </location>
</feature>
<evidence type="ECO:0000256" key="11">
    <source>
        <dbReference type="ARBA" id="ARBA00022982"/>
    </source>
</evidence>
<dbReference type="Pfam" id="PF00361">
    <property type="entry name" value="Proton_antipo_M"/>
    <property type="match status" value="1"/>
</dbReference>
<feature type="transmembrane region" description="Helical" evidence="18">
    <location>
        <begin position="116"/>
        <end position="139"/>
    </location>
</feature>
<evidence type="ECO:0000256" key="14">
    <source>
        <dbReference type="ARBA" id="ARBA00023075"/>
    </source>
</evidence>
<evidence type="ECO:0000256" key="9">
    <source>
        <dbReference type="ARBA" id="ARBA00022792"/>
    </source>
</evidence>
<evidence type="ECO:0000256" key="8">
    <source>
        <dbReference type="ARBA" id="ARBA00022692"/>
    </source>
</evidence>
<dbReference type="InterPro" id="IPR003917">
    <property type="entry name" value="NADH_UbQ_OxRdtase_chain2"/>
</dbReference>
<dbReference type="GO" id="GO:0006120">
    <property type="term" value="P:mitochondrial electron transport, NADH to ubiquinone"/>
    <property type="evidence" value="ECO:0007669"/>
    <property type="project" value="InterPro"/>
</dbReference>
<evidence type="ECO:0000256" key="17">
    <source>
        <dbReference type="ARBA" id="ARBA00049551"/>
    </source>
</evidence>
<keyword evidence="16 18" id="KW-0472">Membrane</keyword>
<keyword evidence="6" id="KW-0813">Transport</keyword>
<evidence type="ECO:0000256" key="1">
    <source>
        <dbReference type="ARBA" id="ARBA00003257"/>
    </source>
</evidence>
<feature type="transmembrane region" description="Helical" evidence="18">
    <location>
        <begin position="89"/>
        <end position="110"/>
    </location>
</feature>
<keyword evidence="7 18" id="KW-0679">Respiratory chain</keyword>
<dbReference type="InterPro" id="IPR050175">
    <property type="entry name" value="Complex_I_Subunit_2"/>
</dbReference>
<evidence type="ECO:0000256" key="16">
    <source>
        <dbReference type="ARBA" id="ARBA00023136"/>
    </source>
</evidence>
<dbReference type="InterPro" id="IPR001750">
    <property type="entry name" value="ND/Mrp_TM"/>
</dbReference>
<keyword evidence="10 18" id="KW-1278">Translocase</keyword>
<comment type="function">
    <text evidence="18">Core subunit of the mitochondrial membrane respiratory chain NADH dehydrogenase (Complex I) which catalyzes electron transfer from NADH through the respiratory chain, using ubiquinone as an electron acceptor. Essential for the catalytic activity and assembly of complex I.</text>
</comment>
<feature type="transmembrane region" description="Helical" evidence="18">
    <location>
        <begin position="269"/>
        <end position="291"/>
    </location>
</feature>
<keyword evidence="12 18" id="KW-1133">Transmembrane helix</keyword>
<evidence type="ECO:0000256" key="10">
    <source>
        <dbReference type="ARBA" id="ARBA00022967"/>
    </source>
</evidence>
<dbReference type="GO" id="GO:0008137">
    <property type="term" value="F:NADH dehydrogenase (ubiquinone) activity"/>
    <property type="evidence" value="ECO:0007669"/>
    <property type="project" value="UniProtKB-EC"/>
</dbReference>
<evidence type="ECO:0000313" key="20">
    <source>
        <dbReference type="EMBL" id="QJF72860.1"/>
    </source>
</evidence>
<comment type="similarity">
    <text evidence="3 18">Belongs to the complex I subunit 2 family.</text>
</comment>
<evidence type="ECO:0000256" key="2">
    <source>
        <dbReference type="ARBA" id="ARBA00004448"/>
    </source>
</evidence>
<dbReference type="EMBL" id="MN164643">
    <property type="protein sequence ID" value="QJF72860.1"/>
    <property type="molecule type" value="Genomic_DNA"/>
</dbReference>
<dbReference type="AlphaFoldDB" id="A0A6M3WE08"/>
<evidence type="ECO:0000256" key="12">
    <source>
        <dbReference type="ARBA" id="ARBA00022989"/>
    </source>
</evidence>
<dbReference type="PANTHER" id="PTHR46552:SF1">
    <property type="entry name" value="NADH-UBIQUINONE OXIDOREDUCTASE CHAIN 2"/>
    <property type="match status" value="1"/>
</dbReference>
<keyword evidence="13 18" id="KW-0520">NAD</keyword>
<geneLocation type="mitochondrion" evidence="20"/>
<keyword evidence="15 18" id="KW-0496">Mitochondrion</keyword>
<reference evidence="20" key="1">
    <citation type="journal article" date="2020" name="J. Zoolog. Syst. Evol. Res.">
        <title>First case of parthenogenesis in ladybirds (Coleoptera: Coccinellidae) suggests new mechanisms for the evolution of asexual reproduction.</title>
        <authorList>
            <person name="Magro A."/>
            <person name="Lecompte E."/>
            <person name="Hemptinne J.-L."/>
            <person name="Soares A.O."/>
            <person name="Dutrillaux A.-M."/>
            <person name="Murienne J."/>
            <person name="Fuersch H."/>
            <person name="Dutrillaux B."/>
        </authorList>
    </citation>
    <scope>NUCLEOTIDE SEQUENCE</scope>
    <source>
        <strain evidence="20">NeRe6</strain>
    </source>
</reference>
<evidence type="ECO:0000259" key="19">
    <source>
        <dbReference type="Pfam" id="PF00361"/>
    </source>
</evidence>
<evidence type="ECO:0000256" key="15">
    <source>
        <dbReference type="ARBA" id="ARBA00023128"/>
    </source>
</evidence>
<name>A0A6M3WE08_9CUCU</name>
<feature type="transmembrane region" description="Helical" evidence="18">
    <location>
        <begin position="232"/>
        <end position="254"/>
    </location>
</feature>
<evidence type="ECO:0000256" key="7">
    <source>
        <dbReference type="ARBA" id="ARBA00022660"/>
    </source>
</evidence>
<evidence type="ECO:0000256" key="5">
    <source>
        <dbReference type="ARBA" id="ARBA00021008"/>
    </source>
</evidence>
<keyword evidence="9 18" id="KW-0999">Mitochondrion inner membrane</keyword>
<dbReference type="EC" id="7.1.1.2" evidence="4 18"/>
<gene>
    <name evidence="20" type="primary">nad2</name>
</gene>
<protein>
    <recommendedName>
        <fullName evidence="5 18">NADH-ubiquinone oxidoreductase chain 2</fullName>
        <ecNumber evidence="4 18">7.1.1.2</ecNumber>
    </recommendedName>
</protein>
<keyword evidence="14 18" id="KW-0830">Ubiquinone</keyword>
<feature type="transmembrane region" description="Helical" evidence="18">
    <location>
        <begin position="312"/>
        <end position="333"/>
    </location>
</feature>
<keyword evidence="11 18" id="KW-0249">Electron transport</keyword>
<comment type="function">
    <text evidence="1">Core subunit of the mitochondrial membrane respiratory chain NADH dehydrogenase (Complex I) that is believed to belong to the minimal assembly required for catalysis. Complex I functions in the transfer of electrons from NADH to the respiratory chain. The immediate electron acceptor for the enzyme is believed to be ubiquinone.</text>
</comment>
<sequence length="334" mass="39274">MKWNKILFILMLMSGTLISISSYSWFSMWMGLELNLLSFIPLMNENTPKSSEASLKYFIIQALSSMFVLFSILMTSMMSENLSILETPLSMILSSALMTKLGAAPFHFWFPEIIEGLNWINSLILLTWQKIAPFILLSYNFMEINFLWLIIFLSMLTSGVMIWNQVSLKKIMVYSSINHMGWMLSILFFSQILWMNYFLIYSFMSFILILTFKKFKIYSIQDTLNFMNFSKLSKLFFFLNFFSLGGLPPFLGFFPKWMILKILLKENFIFLPLFMVILTLLTLYVYIQLCIQSLILNYEEKKNIFYSAKSLILSNLTFFNIFGLMIFLLILNFA</sequence>
<feature type="transmembrane region" description="Helical" evidence="18">
    <location>
        <begin position="7"/>
        <end position="26"/>
    </location>
</feature>
<evidence type="ECO:0000256" key="13">
    <source>
        <dbReference type="ARBA" id="ARBA00023027"/>
    </source>
</evidence>
<dbReference type="PANTHER" id="PTHR46552">
    <property type="entry name" value="NADH-UBIQUINONE OXIDOREDUCTASE CHAIN 2"/>
    <property type="match status" value="1"/>
</dbReference>
<dbReference type="PRINTS" id="PR01436">
    <property type="entry name" value="NADHDHGNASE2"/>
</dbReference>
<keyword evidence="8 18" id="KW-0812">Transmembrane</keyword>
<evidence type="ECO:0000256" key="6">
    <source>
        <dbReference type="ARBA" id="ARBA00022448"/>
    </source>
</evidence>
<feature type="transmembrane region" description="Helical" evidence="18">
    <location>
        <begin position="146"/>
        <end position="166"/>
    </location>
</feature>
<feature type="transmembrane region" description="Helical" evidence="18">
    <location>
        <begin position="186"/>
        <end position="212"/>
    </location>
</feature>
<comment type="subcellular location">
    <subcellularLocation>
        <location evidence="2 18">Mitochondrion inner membrane</location>
        <topology evidence="2 18">Multi-pass membrane protein</topology>
    </subcellularLocation>
</comment>